<dbReference type="RefSeq" id="WP_275820860.1">
    <property type="nucleotide sequence ID" value="NZ_JARHUD010000003.1"/>
</dbReference>
<evidence type="ECO:0000256" key="1">
    <source>
        <dbReference type="SAM" id="SignalP"/>
    </source>
</evidence>
<dbReference type="Pfam" id="PF12100">
    <property type="entry name" value="DUF3576"/>
    <property type="match status" value="1"/>
</dbReference>
<dbReference type="InterPro" id="IPR021959">
    <property type="entry name" value="DUF3576"/>
</dbReference>
<feature type="signal peptide" evidence="1">
    <location>
        <begin position="1"/>
        <end position="21"/>
    </location>
</feature>
<evidence type="ECO:0000313" key="2">
    <source>
        <dbReference type="EMBL" id="MDF2095434.1"/>
    </source>
</evidence>
<evidence type="ECO:0000313" key="3">
    <source>
        <dbReference type="Proteomes" id="UP001215503"/>
    </source>
</evidence>
<accession>A0ABT5YKH9</accession>
<feature type="chain" id="PRO_5046193439" evidence="1">
    <location>
        <begin position="22"/>
        <end position="174"/>
    </location>
</feature>
<protein>
    <submittedName>
        <fullName evidence="2">DUF3576 domain-containing protein</fullName>
    </submittedName>
</protein>
<keyword evidence="1" id="KW-0732">Signal</keyword>
<dbReference type="PROSITE" id="PS51257">
    <property type="entry name" value="PROKAR_LIPOPROTEIN"/>
    <property type="match status" value="1"/>
</dbReference>
<gene>
    <name evidence="2" type="ORF">P2G67_05550</name>
</gene>
<proteinExistence type="predicted"/>
<dbReference type="Proteomes" id="UP001215503">
    <property type="component" value="Unassembled WGS sequence"/>
</dbReference>
<organism evidence="2 3">
    <name type="scientific">Aquibaculum arenosum</name>
    <dbReference type="NCBI Taxonomy" id="3032591"/>
    <lineage>
        <taxon>Bacteria</taxon>
        <taxon>Pseudomonadati</taxon>
        <taxon>Pseudomonadota</taxon>
        <taxon>Alphaproteobacteria</taxon>
        <taxon>Rhodospirillales</taxon>
        <taxon>Rhodovibrionaceae</taxon>
        <taxon>Aquibaculum</taxon>
    </lineage>
</organism>
<sequence>MWKRTASLCLLLGLTACGTSSNDNVRYDYPDQMDRFGRPTYEGEPSVFGEDGLLLLGSRTERPDAGGSGIGVNAFLWRASLDTLNFLPLASADPFGGVIITDWYTPPDTPDERFKVNVLILGSDLRADGVRATVFRQVRDEGGWADAPSAENSGREIEDAILTRARELRIAGLN</sequence>
<reference evidence="2 3" key="1">
    <citation type="submission" date="2023-03" db="EMBL/GenBank/DDBJ databases">
        <title>Fodinicurvata sp. CAU 1616 isolated from sea sendiment.</title>
        <authorList>
            <person name="Kim W."/>
        </authorList>
    </citation>
    <scope>NUCLEOTIDE SEQUENCE [LARGE SCALE GENOMIC DNA]</scope>
    <source>
        <strain evidence="2 3">CAU 1616</strain>
    </source>
</reference>
<name>A0ABT5YKH9_9PROT</name>
<dbReference type="EMBL" id="JARHUD010000003">
    <property type="protein sequence ID" value="MDF2095434.1"/>
    <property type="molecule type" value="Genomic_DNA"/>
</dbReference>
<keyword evidence="3" id="KW-1185">Reference proteome</keyword>
<comment type="caution">
    <text evidence="2">The sequence shown here is derived from an EMBL/GenBank/DDBJ whole genome shotgun (WGS) entry which is preliminary data.</text>
</comment>